<dbReference type="Proteomes" id="UP001497512">
    <property type="component" value="Chromosome 13"/>
</dbReference>
<dbReference type="EMBL" id="OZ019905">
    <property type="protein sequence ID" value="CAK9200770.1"/>
    <property type="molecule type" value="Genomic_DNA"/>
</dbReference>
<evidence type="ECO:0000313" key="1">
    <source>
        <dbReference type="EMBL" id="CAK9200770.1"/>
    </source>
</evidence>
<accession>A0ABP0TN32</accession>
<evidence type="ECO:0000313" key="2">
    <source>
        <dbReference type="Proteomes" id="UP001497512"/>
    </source>
</evidence>
<name>A0ABP0TN32_9BRYO</name>
<proteinExistence type="predicted"/>
<reference evidence="1" key="1">
    <citation type="submission" date="2024-02" db="EMBL/GenBank/DDBJ databases">
        <authorList>
            <consortium name="ELIXIR-Norway"/>
            <consortium name="Elixir Norway"/>
        </authorList>
    </citation>
    <scope>NUCLEOTIDE SEQUENCE</scope>
</reference>
<organism evidence="1 2">
    <name type="scientific">Sphagnum troendelagicum</name>
    <dbReference type="NCBI Taxonomy" id="128251"/>
    <lineage>
        <taxon>Eukaryota</taxon>
        <taxon>Viridiplantae</taxon>
        <taxon>Streptophyta</taxon>
        <taxon>Embryophyta</taxon>
        <taxon>Bryophyta</taxon>
        <taxon>Sphagnophytina</taxon>
        <taxon>Sphagnopsida</taxon>
        <taxon>Sphagnales</taxon>
        <taxon>Sphagnaceae</taxon>
        <taxon>Sphagnum</taxon>
    </lineage>
</organism>
<sequence>MSSSSLDANLRSKQAAARLQLADHDVLKQQLGGSSNLYGLEKLPLTGFDISMLECDPNMKTMMVFDDSPIQGSEDSKEFNSDMATSVRLREWHKLWKTATHLQVAGYQFLIKSLRCLLDRP</sequence>
<protein>
    <submittedName>
        <fullName evidence="1">Uncharacterized protein</fullName>
    </submittedName>
</protein>
<gene>
    <name evidence="1" type="ORF">CSSPTR1EN2_LOCUS5573</name>
</gene>
<keyword evidence="2" id="KW-1185">Reference proteome</keyword>